<dbReference type="AlphaFoldDB" id="A0A9Q9BXT2"/>
<dbReference type="EMBL" id="CP101127">
    <property type="protein sequence ID" value="UTO26116.1"/>
    <property type="molecule type" value="Genomic_DNA"/>
</dbReference>
<gene>
    <name evidence="1" type="ORF">NMG93_00915</name>
</gene>
<protein>
    <submittedName>
        <fullName evidence="1">PD-(D/E)XK motif protein</fullName>
    </submittedName>
</protein>
<dbReference type="InterPro" id="IPR025534">
    <property type="entry name" value="DUF4420"/>
</dbReference>
<accession>A0A9Q9BXT2</accession>
<dbReference type="GeneID" id="75105030"/>
<evidence type="ECO:0000313" key="2">
    <source>
        <dbReference type="Proteomes" id="UP001059349"/>
    </source>
</evidence>
<proteinExistence type="predicted"/>
<evidence type="ECO:0000313" key="1">
    <source>
        <dbReference type="EMBL" id="UTO26116.1"/>
    </source>
</evidence>
<dbReference type="RefSeq" id="WP_036445084.1">
    <property type="nucleotide sequence ID" value="NZ_CP101127.1"/>
</dbReference>
<name>A0A9Q9BXT2_9BACT</name>
<dbReference type="Proteomes" id="UP001059349">
    <property type="component" value="Chromosome"/>
</dbReference>
<dbReference type="Pfam" id="PF14390">
    <property type="entry name" value="DUF4420"/>
    <property type="match status" value="1"/>
</dbReference>
<sequence>MITVQEILNTIAIPNEGLVLKRRDAFYWGKSSSGDIVYGIESKNKNLISMTQTTRYLKICLNTTFNVSFGDLSEQKNLSLIILKQEGIKFLDIFIRLTDTIDSELSDQELLTYFLNLKDLFSNVSKKSIKELQGLYGELYAMVYLKEKEKINIAQFYQSEDKRKFDFSIDDNKKIEVKTTTLPARIHHFKLDQLNVLRYDILVVSIMLQKDDGGLSLNALINKAKDLFSNNLKLLIHIENMVKNIDADVLETLKYNKSFIDENIKFVKANNIPRIQEKTRDGVFNVEFDSDLSNCEQFSDSEICEWISLREV</sequence>
<organism evidence="1 2">
    <name type="scientific">Metamycoplasma hyosynoviae</name>
    <dbReference type="NCBI Taxonomy" id="29559"/>
    <lineage>
        <taxon>Bacteria</taxon>
        <taxon>Bacillati</taxon>
        <taxon>Mycoplasmatota</taxon>
        <taxon>Mycoplasmoidales</taxon>
        <taxon>Metamycoplasmataceae</taxon>
        <taxon>Metamycoplasma</taxon>
    </lineage>
</organism>
<reference evidence="1" key="1">
    <citation type="submission" date="2022-07" db="EMBL/GenBank/DDBJ databases">
        <title>Complete genome of Mycoplasma hyosynoviae B1.</title>
        <authorList>
            <person name="Spergser J."/>
        </authorList>
    </citation>
    <scope>NUCLEOTIDE SEQUENCE</scope>
    <source>
        <strain evidence="1">B1</strain>
    </source>
</reference>